<organism evidence="2 3">
    <name type="scientific">Tropicibacter naphthalenivorans</name>
    <dbReference type="NCBI Taxonomy" id="441103"/>
    <lineage>
        <taxon>Bacteria</taxon>
        <taxon>Pseudomonadati</taxon>
        <taxon>Pseudomonadota</taxon>
        <taxon>Alphaproteobacteria</taxon>
        <taxon>Rhodobacterales</taxon>
        <taxon>Roseobacteraceae</taxon>
        <taxon>Tropicibacter</taxon>
    </lineage>
</organism>
<accession>A0A0P1GFN7</accession>
<sequence length="66" mass="7238">MSAVWDFLLSPWGVAAYGMFWVAKLLAGAWVLRRAVSILPQAGQVWVNGKIGVMRGLMARLRPPAV</sequence>
<protein>
    <submittedName>
        <fullName evidence="2">Uncharacterized protein</fullName>
    </submittedName>
</protein>
<gene>
    <name evidence="2" type="ORF">TRN7648_02925</name>
</gene>
<dbReference type="AlphaFoldDB" id="A0A0P1GFN7"/>
<dbReference type="STRING" id="441103.TRN7648_02925"/>
<evidence type="ECO:0000313" key="2">
    <source>
        <dbReference type="EMBL" id="CUH80314.1"/>
    </source>
</evidence>
<reference evidence="2 3" key="1">
    <citation type="submission" date="2015-09" db="EMBL/GenBank/DDBJ databases">
        <authorList>
            <consortium name="Swine Surveillance"/>
        </authorList>
    </citation>
    <scope>NUCLEOTIDE SEQUENCE [LARGE SCALE GENOMIC DNA]</scope>
    <source>
        <strain evidence="2 3">CECT 7648</strain>
    </source>
</reference>
<dbReference type="OrthoDB" id="7866241at2"/>
<keyword evidence="3" id="KW-1185">Reference proteome</keyword>
<dbReference type="EMBL" id="CYSE01000005">
    <property type="protein sequence ID" value="CUH80314.1"/>
    <property type="molecule type" value="Genomic_DNA"/>
</dbReference>
<keyword evidence="1" id="KW-0472">Membrane</keyword>
<keyword evidence="1" id="KW-0812">Transmembrane</keyword>
<feature type="transmembrane region" description="Helical" evidence="1">
    <location>
        <begin position="12"/>
        <end position="32"/>
    </location>
</feature>
<proteinExistence type="predicted"/>
<evidence type="ECO:0000256" key="1">
    <source>
        <dbReference type="SAM" id="Phobius"/>
    </source>
</evidence>
<evidence type="ECO:0000313" key="3">
    <source>
        <dbReference type="Proteomes" id="UP000054935"/>
    </source>
</evidence>
<keyword evidence="1" id="KW-1133">Transmembrane helix</keyword>
<dbReference type="RefSeq" id="WP_058248406.1">
    <property type="nucleotide sequence ID" value="NZ_CYSE01000005.1"/>
</dbReference>
<dbReference type="Proteomes" id="UP000054935">
    <property type="component" value="Unassembled WGS sequence"/>
</dbReference>
<name>A0A0P1GFN7_9RHOB</name>